<dbReference type="PROSITE" id="PS50110">
    <property type="entry name" value="RESPONSE_REGULATORY"/>
    <property type="match status" value="1"/>
</dbReference>
<feature type="domain" description="Response regulatory" evidence="3">
    <location>
        <begin position="7"/>
        <end position="131"/>
    </location>
</feature>
<dbReference type="GO" id="GO:0000160">
    <property type="term" value="P:phosphorelay signal transduction system"/>
    <property type="evidence" value="ECO:0007669"/>
    <property type="project" value="InterPro"/>
</dbReference>
<dbReference type="EMBL" id="FR695866">
    <property type="protein sequence ID" value="CBX27323.1"/>
    <property type="molecule type" value="Genomic_DNA"/>
</dbReference>
<accession>E1Y9S9</accession>
<organism evidence="4">
    <name type="scientific">uncultured Desulfobacterium sp</name>
    <dbReference type="NCBI Taxonomy" id="201089"/>
    <lineage>
        <taxon>Bacteria</taxon>
        <taxon>Pseudomonadati</taxon>
        <taxon>Thermodesulfobacteriota</taxon>
        <taxon>Desulfobacteria</taxon>
        <taxon>Desulfobacterales</taxon>
        <taxon>Desulfobacteriaceae</taxon>
        <taxon>Desulfobacterium</taxon>
        <taxon>environmental samples</taxon>
    </lineage>
</organism>
<dbReference type="InterPro" id="IPR011006">
    <property type="entry name" value="CheY-like_superfamily"/>
</dbReference>
<dbReference type="CDD" id="cd17574">
    <property type="entry name" value="REC_OmpR"/>
    <property type="match status" value="1"/>
</dbReference>
<dbReference type="Pfam" id="PF00072">
    <property type="entry name" value="Response_reg"/>
    <property type="match status" value="1"/>
</dbReference>
<dbReference type="Gene3D" id="3.40.50.2300">
    <property type="match status" value="1"/>
</dbReference>
<sequence>MQQNQKKILVVDDSPIIRKIIKRELSEGGYIVEEACDGKTALALFSECMPDLVTLDIEMPALDGFETFRKLRSKQNPVNFNYSKEFRVPVMFVTGNDNLKDRNKGFQLGAADFIAKPFAKGDILSAVNKMVLSSFCVKFLSAGF</sequence>
<evidence type="ECO:0000313" key="4">
    <source>
        <dbReference type="EMBL" id="CBX27323.1"/>
    </source>
</evidence>
<feature type="modified residue" description="4-aspartylphosphate" evidence="2">
    <location>
        <position position="56"/>
    </location>
</feature>
<evidence type="ECO:0000259" key="3">
    <source>
        <dbReference type="PROSITE" id="PS50110"/>
    </source>
</evidence>
<evidence type="ECO:0000256" key="2">
    <source>
        <dbReference type="PROSITE-ProRule" id="PRU00169"/>
    </source>
</evidence>
<protein>
    <recommendedName>
        <fullName evidence="3">Response regulatory domain-containing protein</fullName>
    </recommendedName>
</protein>
<keyword evidence="1 2" id="KW-0597">Phosphoprotein</keyword>
<dbReference type="PANTHER" id="PTHR44591">
    <property type="entry name" value="STRESS RESPONSE REGULATOR PROTEIN 1"/>
    <property type="match status" value="1"/>
</dbReference>
<proteinExistence type="predicted"/>
<dbReference type="InterPro" id="IPR050595">
    <property type="entry name" value="Bact_response_regulator"/>
</dbReference>
<gene>
    <name evidence="4" type="ORF">N47_H21450</name>
</gene>
<dbReference type="AlphaFoldDB" id="E1Y9S9"/>
<evidence type="ECO:0000256" key="1">
    <source>
        <dbReference type="ARBA" id="ARBA00022553"/>
    </source>
</evidence>
<dbReference type="InterPro" id="IPR001789">
    <property type="entry name" value="Sig_transdc_resp-reg_receiver"/>
</dbReference>
<dbReference type="SUPFAM" id="SSF52172">
    <property type="entry name" value="CheY-like"/>
    <property type="match status" value="1"/>
</dbReference>
<dbReference type="SMART" id="SM00448">
    <property type="entry name" value="REC"/>
    <property type="match status" value="1"/>
</dbReference>
<reference evidence="4" key="1">
    <citation type="journal article" date="2011" name="Environ. Microbiol.">
        <title>Genomic insights into the metabolic potential of the polycyclic aromatic hydrocarbon degrading sulfate-reducing Deltaproteobacterium N47.</title>
        <authorList>
            <person name="Bergmann F."/>
            <person name="Selesi D."/>
            <person name="Weinmaier T."/>
            <person name="Tischler P."/>
            <person name="Rattei T."/>
            <person name="Meckenstock R.U."/>
        </authorList>
    </citation>
    <scope>NUCLEOTIDE SEQUENCE</scope>
</reference>
<name>E1Y9S9_9BACT</name>
<dbReference type="PANTHER" id="PTHR44591:SF3">
    <property type="entry name" value="RESPONSE REGULATORY DOMAIN-CONTAINING PROTEIN"/>
    <property type="match status" value="1"/>
</dbReference>